<gene>
    <name evidence="3" type="primary">LOC101850768</name>
</gene>
<feature type="non-terminal residue" evidence="3">
    <location>
        <position position="1"/>
    </location>
</feature>
<dbReference type="InterPro" id="IPR050373">
    <property type="entry name" value="Fibrinogen_C-term_domain"/>
</dbReference>
<reference evidence="3" key="1">
    <citation type="submission" date="2025-08" db="UniProtKB">
        <authorList>
            <consortium name="RefSeq"/>
        </authorList>
    </citation>
    <scope>IDENTIFICATION</scope>
</reference>
<accession>A0ABM1AD60</accession>
<name>A0ABM1AD60_APLCA</name>
<dbReference type="InterPro" id="IPR002181">
    <property type="entry name" value="Fibrinogen_a/b/g_C_dom"/>
</dbReference>
<dbReference type="GeneID" id="101850768"/>
<dbReference type="PANTHER" id="PTHR19143">
    <property type="entry name" value="FIBRINOGEN/TENASCIN/ANGIOPOEITIN"/>
    <property type="match status" value="1"/>
</dbReference>
<evidence type="ECO:0000259" key="1">
    <source>
        <dbReference type="PROSITE" id="PS51406"/>
    </source>
</evidence>
<dbReference type="RefSeq" id="XP_012945439.2">
    <property type="nucleotide sequence ID" value="XM_013089985.2"/>
</dbReference>
<sequence>CYRITSAVKLLLQPNVSPQPESCADVQTWKPRPVLTLTNGMTVVCDTKTDNGGWIVIQRRTSADVDFFRGWAEYKDGFGDLSGNFWFGLEKIHQLTNMRRYELRIDFTFQGKDYYANYNNFVLSGEPENYKLQISGFSGNVEDNMAIHNGQAFSTKDRDNESTSTDCANYNHGAWWYKSCHRVNLNGKWGSTGNQGLSWYSVTKFTNSVTSSEMKIRPFAS</sequence>
<dbReference type="SMART" id="SM00186">
    <property type="entry name" value="FBG"/>
    <property type="match status" value="1"/>
</dbReference>
<evidence type="ECO:0000313" key="2">
    <source>
        <dbReference type="Proteomes" id="UP000694888"/>
    </source>
</evidence>
<dbReference type="Proteomes" id="UP000694888">
    <property type="component" value="Unplaced"/>
</dbReference>
<organism evidence="2 3">
    <name type="scientific">Aplysia californica</name>
    <name type="common">California sea hare</name>
    <dbReference type="NCBI Taxonomy" id="6500"/>
    <lineage>
        <taxon>Eukaryota</taxon>
        <taxon>Metazoa</taxon>
        <taxon>Spiralia</taxon>
        <taxon>Lophotrochozoa</taxon>
        <taxon>Mollusca</taxon>
        <taxon>Gastropoda</taxon>
        <taxon>Heterobranchia</taxon>
        <taxon>Euthyneura</taxon>
        <taxon>Tectipleura</taxon>
        <taxon>Aplysiida</taxon>
        <taxon>Aplysioidea</taxon>
        <taxon>Aplysiidae</taxon>
        <taxon>Aplysia</taxon>
    </lineage>
</organism>
<evidence type="ECO:0000313" key="3">
    <source>
        <dbReference type="RefSeq" id="XP_012945439.2"/>
    </source>
</evidence>
<dbReference type="InterPro" id="IPR014716">
    <property type="entry name" value="Fibrinogen_a/b/g_C_1"/>
</dbReference>
<proteinExistence type="predicted"/>
<keyword evidence="2" id="KW-1185">Reference proteome</keyword>
<dbReference type="PROSITE" id="PS51406">
    <property type="entry name" value="FIBRINOGEN_C_2"/>
    <property type="match status" value="1"/>
</dbReference>
<dbReference type="SUPFAM" id="SSF56496">
    <property type="entry name" value="Fibrinogen C-terminal domain-like"/>
    <property type="match status" value="1"/>
</dbReference>
<dbReference type="PANTHER" id="PTHR19143:SF458">
    <property type="entry name" value="FIBRINOGEN C-TERMINAL DOMAIN-CONTAINING PROTEIN-RELATED"/>
    <property type="match status" value="1"/>
</dbReference>
<feature type="domain" description="Fibrinogen C-terminal" evidence="1">
    <location>
        <begin position="14"/>
        <end position="220"/>
    </location>
</feature>
<protein>
    <submittedName>
        <fullName evidence="3">Ficolin-1-like</fullName>
    </submittedName>
</protein>
<dbReference type="Pfam" id="PF00147">
    <property type="entry name" value="Fibrinogen_C"/>
    <property type="match status" value="1"/>
</dbReference>
<dbReference type="CDD" id="cd00087">
    <property type="entry name" value="FReD"/>
    <property type="match status" value="1"/>
</dbReference>
<dbReference type="Gene3D" id="3.90.215.10">
    <property type="entry name" value="Gamma Fibrinogen, chain A, domain 1"/>
    <property type="match status" value="1"/>
</dbReference>
<dbReference type="InterPro" id="IPR036056">
    <property type="entry name" value="Fibrinogen-like_C"/>
</dbReference>